<feature type="non-terminal residue" evidence="1">
    <location>
        <position position="128"/>
    </location>
</feature>
<name>X1FLJ6_9ZZZZ</name>
<protein>
    <submittedName>
        <fullName evidence="1">Uncharacterized protein</fullName>
    </submittedName>
</protein>
<accession>X1FLJ6</accession>
<reference evidence="1" key="1">
    <citation type="journal article" date="2014" name="Front. Microbiol.">
        <title>High frequency of phylogenetically diverse reductive dehalogenase-homologous genes in deep subseafloor sedimentary metagenomes.</title>
        <authorList>
            <person name="Kawai M."/>
            <person name="Futagami T."/>
            <person name="Toyoda A."/>
            <person name="Takaki Y."/>
            <person name="Nishi S."/>
            <person name="Hori S."/>
            <person name="Arai W."/>
            <person name="Tsubouchi T."/>
            <person name="Morono Y."/>
            <person name="Uchiyama I."/>
            <person name="Ito T."/>
            <person name="Fujiyama A."/>
            <person name="Inagaki F."/>
            <person name="Takami H."/>
        </authorList>
    </citation>
    <scope>NUCLEOTIDE SEQUENCE</scope>
    <source>
        <strain evidence="1">Expedition CK06-06</strain>
    </source>
</reference>
<evidence type="ECO:0000313" key="1">
    <source>
        <dbReference type="EMBL" id="GAH46536.1"/>
    </source>
</evidence>
<organism evidence="1">
    <name type="scientific">marine sediment metagenome</name>
    <dbReference type="NCBI Taxonomy" id="412755"/>
    <lineage>
        <taxon>unclassified sequences</taxon>
        <taxon>metagenomes</taxon>
        <taxon>ecological metagenomes</taxon>
    </lineage>
</organism>
<proteinExistence type="predicted"/>
<dbReference type="EMBL" id="BARU01006283">
    <property type="protein sequence ID" value="GAH46536.1"/>
    <property type="molecule type" value="Genomic_DNA"/>
</dbReference>
<comment type="caution">
    <text evidence="1">The sequence shown here is derived from an EMBL/GenBank/DDBJ whole genome shotgun (WGS) entry which is preliminary data.</text>
</comment>
<gene>
    <name evidence="1" type="ORF">S03H2_12341</name>
</gene>
<dbReference type="AlphaFoldDB" id="X1FLJ6"/>
<sequence>MVNIVYATENFKDTVRQDALYYLEQEVGKLANCRWTGKGWPRNRPGEVMDITVQRVMPDADWFIYSIFCAIVRRALIIIPPKENRSYKVAAYTVDLHRTPSRFVKWLNQLGLDAVLMTTTRLGKQIKR</sequence>